<keyword evidence="1" id="KW-0472">Membrane</keyword>
<reference evidence="2 3" key="1">
    <citation type="submission" date="2022-11" db="EMBL/GenBank/DDBJ databases">
        <title>Minimal conservation of predation-associated metabolite biosynthetic gene clusters underscores biosynthetic potential of Myxococcota including descriptions for ten novel species: Archangium lansinium sp. nov., Myxococcus landrumus sp. nov., Nannocystis bai.</title>
        <authorList>
            <person name="Ahearne A."/>
            <person name="Stevens C."/>
            <person name="Dowd S."/>
        </authorList>
    </citation>
    <scope>NUCLEOTIDE SEQUENCE [LARGE SCALE GENOMIC DNA]</scope>
    <source>
        <strain evidence="2 3">BB15-2</strain>
    </source>
</reference>
<protein>
    <submittedName>
        <fullName evidence="2">Uncharacterized protein</fullName>
    </submittedName>
</protein>
<evidence type="ECO:0000313" key="2">
    <source>
        <dbReference type="EMBL" id="MDC0718099.1"/>
    </source>
</evidence>
<evidence type="ECO:0000256" key="1">
    <source>
        <dbReference type="SAM" id="Phobius"/>
    </source>
</evidence>
<gene>
    <name evidence="2" type="ORF">POL25_14425</name>
</gene>
<feature type="transmembrane region" description="Helical" evidence="1">
    <location>
        <begin position="85"/>
        <end position="107"/>
    </location>
</feature>
<sequence length="190" mass="19471">MHDHDHANSLSIGGPNGIRISAPAAPARRTSDAPTRLADPRTSVAVQRGLAAHGRLIVGGVAILGGVVLLSWLALVSSLALPGLLVLPGVVAAAALWIAAAVIHVIARDSRRSLAAAREQRILALAARTPGPLTVVEVARALDLSLADAEAALTAMSRGGHMDADIDLDSGRLQFSLAARPASLAQDLRP</sequence>
<dbReference type="EMBL" id="JAQNDL010000001">
    <property type="protein sequence ID" value="MDC0718099.1"/>
    <property type="molecule type" value="Genomic_DNA"/>
</dbReference>
<name>A0ABT5DWZ1_9BACT</name>
<comment type="caution">
    <text evidence="2">The sequence shown here is derived from an EMBL/GenBank/DDBJ whole genome shotgun (WGS) entry which is preliminary data.</text>
</comment>
<keyword evidence="3" id="KW-1185">Reference proteome</keyword>
<feature type="transmembrane region" description="Helical" evidence="1">
    <location>
        <begin position="56"/>
        <end position="79"/>
    </location>
</feature>
<keyword evidence="1" id="KW-0812">Transmembrane</keyword>
<evidence type="ECO:0000313" key="3">
    <source>
        <dbReference type="Proteomes" id="UP001221686"/>
    </source>
</evidence>
<proteinExistence type="predicted"/>
<keyword evidence="1" id="KW-1133">Transmembrane helix</keyword>
<dbReference type="Proteomes" id="UP001221686">
    <property type="component" value="Unassembled WGS sequence"/>
</dbReference>
<accession>A0ABT5DWZ1</accession>
<dbReference type="RefSeq" id="WP_272086579.1">
    <property type="nucleotide sequence ID" value="NZ_JAQNDL010000001.1"/>
</dbReference>
<organism evidence="2 3">
    <name type="scientific">Nannocystis bainbridge</name>
    <dbReference type="NCBI Taxonomy" id="2995303"/>
    <lineage>
        <taxon>Bacteria</taxon>
        <taxon>Pseudomonadati</taxon>
        <taxon>Myxococcota</taxon>
        <taxon>Polyangia</taxon>
        <taxon>Nannocystales</taxon>
        <taxon>Nannocystaceae</taxon>
        <taxon>Nannocystis</taxon>
    </lineage>
</organism>